<accession>A0A914H143</accession>
<keyword evidence="1" id="KW-1185">Reference proteome</keyword>
<proteinExistence type="predicted"/>
<organism evidence="1 2">
    <name type="scientific">Globodera rostochiensis</name>
    <name type="common">Golden nematode worm</name>
    <name type="synonym">Heterodera rostochiensis</name>
    <dbReference type="NCBI Taxonomy" id="31243"/>
    <lineage>
        <taxon>Eukaryota</taxon>
        <taxon>Metazoa</taxon>
        <taxon>Ecdysozoa</taxon>
        <taxon>Nematoda</taxon>
        <taxon>Chromadorea</taxon>
        <taxon>Rhabditida</taxon>
        <taxon>Tylenchina</taxon>
        <taxon>Tylenchomorpha</taxon>
        <taxon>Tylenchoidea</taxon>
        <taxon>Heteroderidae</taxon>
        <taxon>Heteroderinae</taxon>
        <taxon>Globodera</taxon>
    </lineage>
</organism>
<dbReference type="AlphaFoldDB" id="A0A914H143"/>
<dbReference type="WBParaSite" id="Gr19_v10_g13062.t1">
    <property type="protein sequence ID" value="Gr19_v10_g13062.t1"/>
    <property type="gene ID" value="Gr19_v10_g13062"/>
</dbReference>
<protein>
    <submittedName>
        <fullName evidence="2">Uncharacterized protein</fullName>
    </submittedName>
</protein>
<evidence type="ECO:0000313" key="2">
    <source>
        <dbReference type="WBParaSite" id="Gr19_v10_g13062.t1"/>
    </source>
</evidence>
<name>A0A914H143_GLORO</name>
<sequence length="206" mass="22532">MAPPVPPFLKRAPKVDVTAVLSHLHLSNDRAADPPIAMDIEPPPPPAPAITVSTEPSHPPIRAPSPILLVSGEPPNPTDADAVSIISVQSNTTAHHERTNQREVVQGGGGKIHPNSRHARAIANDRRCRDSLINSAIHSRVRIWQSGRVQRLPIRKREWSAMALKTKPIPLNHIFFLNTPNLVPLFPHCDNPTAFVARPPVSRNAK</sequence>
<dbReference type="Proteomes" id="UP000887572">
    <property type="component" value="Unplaced"/>
</dbReference>
<reference evidence="2" key="1">
    <citation type="submission" date="2022-11" db="UniProtKB">
        <authorList>
            <consortium name="WormBaseParasite"/>
        </authorList>
    </citation>
    <scope>IDENTIFICATION</scope>
</reference>
<evidence type="ECO:0000313" key="1">
    <source>
        <dbReference type="Proteomes" id="UP000887572"/>
    </source>
</evidence>